<protein>
    <recommendedName>
        <fullName evidence="3">VRR-NUC domain-containing protein</fullName>
    </recommendedName>
</protein>
<keyword evidence="2" id="KW-1185">Reference proteome</keyword>
<evidence type="ECO:0000313" key="2">
    <source>
        <dbReference type="Proteomes" id="UP000575068"/>
    </source>
</evidence>
<dbReference type="GO" id="GO:0003676">
    <property type="term" value="F:nucleic acid binding"/>
    <property type="evidence" value="ECO:0007669"/>
    <property type="project" value="InterPro"/>
</dbReference>
<dbReference type="RefSeq" id="WP_184476362.1">
    <property type="nucleotide sequence ID" value="NZ_JACHOV010000010.1"/>
</dbReference>
<dbReference type="Proteomes" id="UP000575068">
    <property type="component" value="Unassembled WGS sequence"/>
</dbReference>
<gene>
    <name evidence="1" type="ORF">HNQ99_002677</name>
</gene>
<accession>A0A840HVN5</accession>
<evidence type="ECO:0000313" key="1">
    <source>
        <dbReference type="EMBL" id="MBB4642352.1"/>
    </source>
</evidence>
<name>A0A840HVN5_9SPHN</name>
<organism evidence="1 2">
    <name type="scientific">Rhizorhapis suberifaciens</name>
    <name type="common">corky root of lettuce</name>
    <dbReference type="NCBI Taxonomy" id="13656"/>
    <lineage>
        <taxon>Bacteria</taxon>
        <taxon>Pseudomonadati</taxon>
        <taxon>Pseudomonadota</taxon>
        <taxon>Alphaproteobacteria</taxon>
        <taxon>Sphingomonadales</taxon>
        <taxon>Sphingomonadaceae</taxon>
        <taxon>Rhizorhapis</taxon>
    </lineage>
</organism>
<comment type="caution">
    <text evidence="1">The sequence shown here is derived from an EMBL/GenBank/DDBJ whole genome shotgun (WGS) entry which is preliminary data.</text>
</comment>
<reference evidence="1 2" key="1">
    <citation type="submission" date="2020-08" db="EMBL/GenBank/DDBJ databases">
        <title>Genomic Encyclopedia of Type Strains, Phase IV (KMG-IV): sequencing the most valuable type-strain genomes for metagenomic binning, comparative biology and taxonomic classification.</title>
        <authorList>
            <person name="Goeker M."/>
        </authorList>
    </citation>
    <scope>NUCLEOTIDE SEQUENCE [LARGE SCALE GENOMIC DNA]</scope>
    <source>
        <strain evidence="1 2">DSM 7465</strain>
    </source>
</reference>
<proteinExistence type="predicted"/>
<evidence type="ECO:0008006" key="3">
    <source>
        <dbReference type="Google" id="ProtNLM"/>
    </source>
</evidence>
<dbReference type="InterPro" id="IPR011856">
    <property type="entry name" value="tRNA_endonuc-like_dom_sf"/>
</dbReference>
<sequence length="143" mass="16151">MDALASLLIEDAADLDWWIDPKDADPRDEVTRQSAFIRDARIICPAVDIVAIPNAAKRSQWAARKAKREGMVAGALDLFCTWHCGGVAFLEWKDGTKMPDANQRDRLNLYTRQGHLCGVFRQETSALEFLRRHGAPFIDRRGL</sequence>
<dbReference type="Gene3D" id="3.40.1350.10">
    <property type="match status" value="1"/>
</dbReference>
<dbReference type="EMBL" id="JACHOV010000010">
    <property type="protein sequence ID" value="MBB4642352.1"/>
    <property type="molecule type" value="Genomic_DNA"/>
</dbReference>
<dbReference type="AlphaFoldDB" id="A0A840HVN5"/>